<keyword evidence="2" id="KW-1185">Reference proteome</keyword>
<dbReference type="InterPro" id="IPR009679">
    <property type="entry name" value="Phage_186_CII-like"/>
</dbReference>
<organism evidence="1 2">
    <name type="scientific">Collimonas pratensis</name>
    <dbReference type="NCBI Taxonomy" id="279113"/>
    <lineage>
        <taxon>Bacteria</taxon>
        <taxon>Pseudomonadati</taxon>
        <taxon>Pseudomonadota</taxon>
        <taxon>Betaproteobacteria</taxon>
        <taxon>Burkholderiales</taxon>
        <taxon>Oxalobacteraceae</taxon>
        <taxon>Collimonas</taxon>
    </lineage>
</organism>
<sequence>MAAKIGMPAGTLYNKSNLNDSSLHKPSLAEAVLVQVISSDTRIVEAMAHVLGGLFVRIPTIDAVSDAALLEMITEIHVQSGRYHAEIKEALADGKFSRDEHVRIYKQALKFIRAVLESVQRIEGMVDE</sequence>
<proteinExistence type="predicted"/>
<accession>A0ABM5Z3D6</accession>
<reference evidence="1 2" key="1">
    <citation type="submission" date="2015-11" db="EMBL/GenBank/DDBJ databases">
        <title>Exploring the genomic traits of fungus-feeding bacterial genus Collimonas.</title>
        <authorList>
            <person name="Song C."/>
            <person name="Schmidt R."/>
            <person name="de Jager V."/>
            <person name="Krzyzanowska D."/>
            <person name="Jongedijk E."/>
            <person name="Cankar K."/>
            <person name="Beekwilder J."/>
            <person name="van Veen A."/>
            <person name="de Boer W."/>
            <person name="van Veen J.A."/>
            <person name="Garbeva P."/>
        </authorList>
    </citation>
    <scope>NUCLEOTIDE SEQUENCE [LARGE SCALE GENOMIC DNA]</scope>
    <source>
        <strain evidence="1 2">Ter291</strain>
    </source>
</reference>
<dbReference type="Pfam" id="PF06892">
    <property type="entry name" value="Phage_CP76"/>
    <property type="match status" value="1"/>
</dbReference>
<dbReference type="EMBL" id="CP013236">
    <property type="protein sequence ID" value="AMP13694.1"/>
    <property type="molecule type" value="Genomic_DNA"/>
</dbReference>
<dbReference type="Proteomes" id="UP000074914">
    <property type="component" value="Chromosome"/>
</dbReference>
<evidence type="ECO:0000313" key="1">
    <source>
        <dbReference type="EMBL" id="AMP13694.1"/>
    </source>
</evidence>
<name>A0ABM5Z3D6_9BURK</name>
<protein>
    <submittedName>
        <fullName evidence="1">Phage regulatory CII family protein</fullName>
    </submittedName>
</protein>
<evidence type="ECO:0000313" key="2">
    <source>
        <dbReference type="Proteomes" id="UP000074914"/>
    </source>
</evidence>
<gene>
    <name evidence="1" type="ORF">CPter291_1420</name>
</gene>